<reference evidence="2" key="2">
    <citation type="submission" date="2022-12" db="EMBL/GenBank/DDBJ databases">
        <title>B. miyamotoi WGS.</title>
        <authorList>
            <person name="Kuleshov K.V."/>
            <person name="Hoornstra D."/>
            <person name="Hovius J.W."/>
            <person name="Platonov A.E."/>
            <person name="Telford S.R. III."/>
        </authorList>
    </citation>
    <scope>NUCLEOTIDE SEQUENCE</scope>
    <source>
        <strain evidence="2">Yekat-76</strain>
        <plasmid evidence="2">pYekat-76-lp70</plasmid>
    </source>
</reference>
<evidence type="ECO:0000313" key="1">
    <source>
        <dbReference type="EMBL" id="WDE71660.1"/>
    </source>
</evidence>
<keyword evidence="2" id="KW-0614">Plasmid</keyword>
<gene>
    <name evidence="1" type="ORF">CNO13_06635</name>
    <name evidence="2" type="ORF">EZU67_007205</name>
</gene>
<dbReference type="Proteomes" id="UP000291995">
    <property type="component" value="Plasmid pYekat-76-lp70"/>
</dbReference>
<sequence>MKRILKKIIKKFTGNLLDKIFSNDKDYLKKVFKEYSDLNFNNKE</sequence>
<keyword evidence="3" id="KW-1185">Reference proteome</keyword>
<evidence type="ECO:0000313" key="2">
    <source>
        <dbReference type="EMBL" id="WEG86111.1"/>
    </source>
</evidence>
<name>A0AAQ3CMI2_9SPIR</name>
<geneLocation type="plasmid" evidence="1 3">
    <name>pYekat-1-lp70</name>
</geneLocation>
<evidence type="ECO:0000313" key="3">
    <source>
        <dbReference type="Proteomes" id="UP000230633"/>
    </source>
</evidence>
<reference evidence="1" key="3">
    <citation type="submission" date="2022-12" db="EMBL/GenBank/DDBJ databases">
        <title>Whole genome sequencing of Borrelia miyamotoi strains isolated at the Russian territory.</title>
        <authorList>
            <person name="Kuleshov K.V."/>
            <person name="Platonov A.E."/>
            <person name="Goptar I.A."/>
            <person name="Shipulin G.A."/>
            <person name="Markelov M.L."/>
            <person name="Koetsveld J."/>
            <person name="Kolyasnikova N.M."/>
            <person name="Sarksyan D.S."/>
            <person name="Toporkova M.G."/>
            <person name="Hovius J.W."/>
        </authorList>
    </citation>
    <scope>NUCLEOTIDE SEQUENCE</scope>
    <source>
        <strain evidence="1">Yekat-1</strain>
        <plasmid evidence="1">pYekat-1-lp70</plasmid>
    </source>
</reference>
<proteinExistence type="predicted"/>
<dbReference type="EMBL" id="CP117139">
    <property type="protein sequence ID" value="WEG86111.1"/>
    <property type="molecule type" value="Genomic_DNA"/>
</dbReference>
<geneLocation type="plasmid" evidence="2 4">
    <name>pYekat-76-lp70</name>
</geneLocation>
<evidence type="ECO:0000313" key="4">
    <source>
        <dbReference type="Proteomes" id="UP000291995"/>
    </source>
</evidence>
<dbReference type="EMBL" id="CP024335">
    <property type="protein sequence ID" value="WDE71660.1"/>
    <property type="molecule type" value="Genomic_DNA"/>
</dbReference>
<dbReference type="Proteomes" id="UP000230633">
    <property type="component" value="Plasmid pYekat-1-lp70"/>
</dbReference>
<reference evidence="3" key="1">
    <citation type="submission" date="2017-10" db="EMBL/GenBank/DDBJ databases">
        <title>Whole genome sequencing of Borrelia miyamotoi strains isolated at the Russian territory.</title>
        <authorList>
            <person name="Kuleshov K.V."/>
            <person name="Platonov A.E."/>
            <person name="Goptar I.A."/>
            <person name="Shipulin G.A."/>
            <person name="Markelov M.L."/>
            <person name="Koetsveld J."/>
            <person name="Kolyasnikova N.M."/>
            <person name="Sarksyan D.S."/>
            <person name="Toporkova M.G."/>
            <person name="Hovius J.W."/>
        </authorList>
    </citation>
    <scope>NUCLEOTIDE SEQUENCE [LARGE SCALE GENOMIC DNA]</scope>
    <source>
        <strain evidence="3">Yekat-1</strain>
        <plasmid evidence="3">pYekat-1-lp70</plasmid>
    </source>
</reference>
<organism evidence="2 4">
    <name type="scientific">Borrelia miyamotoi</name>
    <dbReference type="NCBI Taxonomy" id="47466"/>
    <lineage>
        <taxon>Bacteria</taxon>
        <taxon>Pseudomonadati</taxon>
        <taxon>Spirochaetota</taxon>
        <taxon>Spirochaetia</taxon>
        <taxon>Spirochaetales</taxon>
        <taxon>Borreliaceae</taxon>
        <taxon>Borrelia</taxon>
    </lineage>
</organism>
<accession>A0AAQ3CMI2</accession>
<dbReference type="AlphaFoldDB" id="A0AAQ3CMI2"/>
<dbReference type="RefSeq" id="WP_255315134.1">
    <property type="nucleotide sequence ID" value="NZ_CP024207.2"/>
</dbReference>
<protein>
    <submittedName>
        <fullName evidence="2">Uncharacterized protein</fullName>
    </submittedName>
</protein>